<dbReference type="Proteomes" id="UP001183226">
    <property type="component" value="Unassembled WGS sequence"/>
</dbReference>
<dbReference type="PANTHER" id="PTHR45615">
    <property type="entry name" value="MYOSIN HEAVY CHAIN, NON-MUSCLE"/>
    <property type="match status" value="1"/>
</dbReference>
<organism evidence="3 4">
    <name type="scientific">Streptomonospora wellingtoniae</name>
    <dbReference type="NCBI Taxonomy" id="3075544"/>
    <lineage>
        <taxon>Bacteria</taxon>
        <taxon>Bacillati</taxon>
        <taxon>Actinomycetota</taxon>
        <taxon>Actinomycetes</taxon>
        <taxon>Streptosporangiales</taxon>
        <taxon>Nocardiopsidaceae</taxon>
        <taxon>Streptomonospora</taxon>
    </lineage>
</organism>
<feature type="region of interest" description="Disordered" evidence="2">
    <location>
        <begin position="330"/>
        <end position="351"/>
    </location>
</feature>
<feature type="region of interest" description="Disordered" evidence="2">
    <location>
        <begin position="363"/>
        <end position="426"/>
    </location>
</feature>
<evidence type="ECO:0000256" key="1">
    <source>
        <dbReference type="SAM" id="Coils"/>
    </source>
</evidence>
<dbReference type="InterPro" id="IPR027417">
    <property type="entry name" value="P-loop_NTPase"/>
</dbReference>
<evidence type="ECO:0000256" key="2">
    <source>
        <dbReference type="SAM" id="MobiDB-lite"/>
    </source>
</evidence>
<dbReference type="Pfam" id="PF13558">
    <property type="entry name" value="SbcC_Walker_B"/>
    <property type="match status" value="1"/>
</dbReference>
<proteinExistence type="predicted"/>
<dbReference type="RefSeq" id="WP_311547356.1">
    <property type="nucleotide sequence ID" value="NZ_JAVREK010000030.1"/>
</dbReference>
<feature type="compositionally biased region" description="Basic and acidic residues" evidence="2">
    <location>
        <begin position="363"/>
        <end position="408"/>
    </location>
</feature>
<feature type="region of interest" description="Disordered" evidence="2">
    <location>
        <begin position="1"/>
        <end position="28"/>
    </location>
</feature>
<keyword evidence="1" id="KW-0175">Coiled coil</keyword>
<dbReference type="EMBL" id="JAVREK010000030">
    <property type="protein sequence ID" value="MDT0304850.1"/>
    <property type="molecule type" value="Genomic_DNA"/>
</dbReference>
<comment type="caution">
    <text evidence="3">The sequence shown here is derived from an EMBL/GenBank/DDBJ whole genome shotgun (WGS) entry which is preliminary data.</text>
</comment>
<feature type="coiled-coil region" evidence="1">
    <location>
        <begin position="969"/>
        <end position="1042"/>
    </location>
</feature>
<dbReference type="NCBIfam" id="TIGR02680">
    <property type="entry name" value="TIGR02680 family protein"/>
    <property type="match status" value="1"/>
</dbReference>
<feature type="compositionally biased region" description="Low complexity" evidence="2">
    <location>
        <begin position="1428"/>
        <end position="1447"/>
    </location>
</feature>
<protein>
    <submittedName>
        <fullName evidence="3">TIGR02680 family protein</fullName>
    </submittedName>
</protein>
<sequence>MSEPFAGAVHGAGGDAQPGGSAEPEHGAAVRDRLPVPARDRWQPLRLGLVDLFYYEDEEFPFRDGRLLLRGNNGTGKSKVLALSLPFLLDGNMTASRVEPDGDPKKRMEWNLLLGGEHDAPERLGYTWIEFGRADPSGTVHFRTLGCGLKAVAGKGIARHWFFVTTQRIGSGDHDGLRLLDNTRTALTRDRLAEAIGEHGRVYDSARDYRRAVDEELFGLGEERYRALVDLLIQLRQPQLSKRPDEAALSRALTQALPPLDDAVVADAAESFRSLDEDRAELDAMKEAHGAAERFLGHYRAYARVAALRRSRPPRERHADYERLREQLREAHSRRTAAESRVSAAEAAQQSLEERAARLGAEEQALREGPEMRDAQALDRAAEDARGADETLRSRRGDAERSAREHTRARTRLQAAEDRRRDAAGRVEGALRRAHESASAAGIGDAHDTGVAALVARAAAGAGGGDGTGAGTEEPGTTGGMDTAGAVAAAVGAAHDAAAGLAGRRERGLDHVERLAEAATKAETARTAAETRLADADEELAAREAYSRTAEGDAASAAAGLVDGVRAHLAGCTELRPAHPEGLLDRLQVWAADPQGPNPARTECDDAARGTSHILADAAAGVSVERRGRTEKRGELTAELGRLREGGQSAPPTPYTRSPGVRGSRPGAPLWRLVDFRDAVSDAERAGLESALEAAGLLDAWVAPDGSVSDAGTHDTVLRADGPAAEPTLASALLPAVDTGDAQAAAVAPDTVARLLESIGLGKPGTDSEQGPAAAEGNGRVPAAVVDVRGRFRLGVLRGRWSKDRAEFLGEGAREAARRARIEVVSAGIDDVDAAVAELDARSAEIDGRRAVLDAELADLPGDDAVVAAHAAHAEADRAARRAREARGELEDASATAARAASAATAELRAAAADLGLPVDPGELRSLRSALGEYRVALADVWPAVRERGAAAADAAVQREDADRLAAYAEEMAERSQAAENALAAARERHTTLKETVGAAVEELQRRLAENGAAQRDCAERRKAAQQELIEANKELASEQTRIADVDTRIEAAVASRGEAVAALRRFAATGLLGVALPDAEIPPVGEEWAVRPAVELARTIGARLADTDDSDTAWERVQKRLSAELSPLGETLSARGHQASTQSLEEGVVVRVVFNGREREVPELVGALAAEVEERDRLLTARQRELLENHLITEVAGSLQELIVAAERRVVEMNGELEERPTSTGMRLRLVWRPSRRDAPPGLEDARTRLLQDSDAWSPDDRAVLGDFLQGQINRVRAADQSGGTWYEHLKQALDYRSWHEFAVQRHQGGRWQPATGPASGGERVLSMSVPLFAAASGHYASAGDPCAPRLITLDEAFAGVDDDSRAKCLGLLASFDLDVVMTSEREWGCYPEVPGLAICQLSRLEGLPAVLVTRWRWDGHRRSRVAEAPSGAAGPAPGTDAGALGESREAAAAGQDALWS</sequence>
<dbReference type="PANTHER" id="PTHR45615:SF80">
    <property type="entry name" value="GRIP DOMAIN-CONTAINING PROTEIN"/>
    <property type="match status" value="1"/>
</dbReference>
<feature type="region of interest" description="Disordered" evidence="2">
    <location>
        <begin position="1428"/>
        <end position="1462"/>
    </location>
</feature>
<dbReference type="SUPFAM" id="SSF52540">
    <property type="entry name" value="P-loop containing nucleoside triphosphate hydrolases"/>
    <property type="match status" value="1"/>
</dbReference>
<accession>A0ABU2KZW9</accession>
<feature type="region of interest" description="Disordered" evidence="2">
    <location>
        <begin position="461"/>
        <end position="483"/>
    </location>
</feature>
<feature type="compositionally biased region" description="Low complexity" evidence="2">
    <location>
        <begin position="339"/>
        <end position="351"/>
    </location>
</feature>
<keyword evidence="4" id="KW-1185">Reference proteome</keyword>
<gene>
    <name evidence="3" type="ORF">RM446_22250</name>
</gene>
<feature type="compositionally biased region" description="Low complexity" evidence="2">
    <location>
        <begin position="471"/>
        <end position="483"/>
    </location>
</feature>
<reference evidence="4" key="1">
    <citation type="submission" date="2023-07" db="EMBL/GenBank/DDBJ databases">
        <title>30 novel species of actinomycetes from the DSMZ collection.</title>
        <authorList>
            <person name="Nouioui I."/>
        </authorList>
    </citation>
    <scope>NUCLEOTIDE SEQUENCE [LARGE SCALE GENOMIC DNA]</scope>
    <source>
        <strain evidence="4">DSM 45055</strain>
    </source>
</reference>
<feature type="compositionally biased region" description="Gly residues" evidence="2">
    <location>
        <begin position="461"/>
        <end position="470"/>
    </location>
</feature>
<feature type="region of interest" description="Disordered" evidence="2">
    <location>
        <begin position="644"/>
        <end position="666"/>
    </location>
</feature>
<dbReference type="InterPro" id="IPR013496">
    <property type="entry name" value="CHP02680"/>
</dbReference>
<evidence type="ECO:0000313" key="4">
    <source>
        <dbReference type="Proteomes" id="UP001183226"/>
    </source>
</evidence>
<feature type="compositionally biased region" description="Basic and acidic residues" evidence="2">
    <location>
        <begin position="415"/>
        <end position="426"/>
    </location>
</feature>
<evidence type="ECO:0000313" key="3">
    <source>
        <dbReference type="EMBL" id="MDT0304850.1"/>
    </source>
</evidence>
<name>A0ABU2KZW9_9ACTN</name>